<dbReference type="EMBL" id="JANPWB010000010">
    <property type="protein sequence ID" value="KAJ1139567.1"/>
    <property type="molecule type" value="Genomic_DNA"/>
</dbReference>
<name>A0AAV7QJD7_PLEWA</name>
<gene>
    <name evidence="2" type="ORF">NDU88_005936</name>
</gene>
<reference evidence="2" key="1">
    <citation type="journal article" date="2022" name="bioRxiv">
        <title>Sequencing and chromosome-scale assembly of the giantPleurodeles waltlgenome.</title>
        <authorList>
            <person name="Brown T."/>
            <person name="Elewa A."/>
            <person name="Iarovenko S."/>
            <person name="Subramanian E."/>
            <person name="Araus A.J."/>
            <person name="Petzold A."/>
            <person name="Susuki M."/>
            <person name="Suzuki K.-i.T."/>
            <person name="Hayashi T."/>
            <person name="Toyoda A."/>
            <person name="Oliveira C."/>
            <person name="Osipova E."/>
            <person name="Leigh N.D."/>
            <person name="Simon A."/>
            <person name="Yun M.H."/>
        </authorList>
    </citation>
    <scope>NUCLEOTIDE SEQUENCE</scope>
    <source>
        <strain evidence="2">20211129_DDA</strain>
        <tissue evidence="2">Liver</tissue>
    </source>
</reference>
<dbReference type="Proteomes" id="UP001066276">
    <property type="component" value="Chromosome 6"/>
</dbReference>
<evidence type="ECO:0000313" key="3">
    <source>
        <dbReference type="Proteomes" id="UP001066276"/>
    </source>
</evidence>
<feature type="compositionally biased region" description="Basic and acidic residues" evidence="1">
    <location>
        <begin position="31"/>
        <end position="40"/>
    </location>
</feature>
<feature type="region of interest" description="Disordered" evidence="1">
    <location>
        <begin position="24"/>
        <end position="47"/>
    </location>
</feature>
<proteinExistence type="predicted"/>
<sequence>MMGSASHKIQLLVDTELIGQPCKQWHPSRQSVDERRHNPDNSDEEEEVAPILCPSTWLSSLSQDLQVTIALGFDTKPPWSKVAAEDSSTHVLNSLLGGDDLSHLINQLEEEELRGQLSVKAVALAEGEELRCSGPISARNGRLIGVKLSTNKRSQMNVNRPKN</sequence>
<comment type="caution">
    <text evidence="2">The sequence shown here is derived from an EMBL/GenBank/DDBJ whole genome shotgun (WGS) entry which is preliminary data.</text>
</comment>
<dbReference type="AlphaFoldDB" id="A0AAV7QJD7"/>
<organism evidence="2 3">
    <name type="scientific">Pleurodeles waltl</name>
    <name type="common">Iberian ribbed newt</name>
    <dbReference type="NCBI Taxonomy" id="8319"/>
    <lineage>
        <taxon>Eukaryota</taxon>
        <taxon>Metazoa</taxon>
        <taxon>Chordata</taxon>
        <taxon>Craniata</taxon>
        <taxon>Vertebrata</taxon>
        <taxon>Euteleostomi</taxon>
        <taxon>Amphibia</taxon>
        <taxon>Batrachia</taxon>
        <taxon>Caudata</taxon>
        <taxon>Salamandroidea</taxon>
        <taxon>Salamandridae</taxon>
        <taxon>Pleurodelinae</taxon>
        <taxon>Pleurodeles</taxon>
    </lineage>
</organism>
<keyword evidence="3" id="KW-1185">Reference proteome</keyword>
<evidence type="ECO:0000313" key="2">
    <source>
        <dbReference type="EMBL" id="KAJ1139567.1"/>
    </source>
</evidence>
<accession>A0AAV7QJD7</accession>
<evidence type="ECO:0000256" key="1">
    <source>
        <dbReference type="SAM" id="MobiDB-lite"/>
    </source>
</evidence>
<protein>
    <submittedName>
        <fullName evidence="2">Uncharacterized protein</fullName>
    </submittedName>
</protein>